<keyword evidence="6" id="KW-0653">Protein transport</keyword>
<dbReference type="PANTHER" id="PTHR34597">
    <property type="entry name" value="SLR1661 PROTEIN"/>
    <property type="match status" value="1"/>
</dbReference>
<feature type="region of interest" description="Disordered" evidence="9">
    <location>
        <begin position="29"/>
        <end position="56"/>
    </location>
</feature>
<evidence type="ECO:0000256" key="10">
    <source>
        <dbReference type="SAM" id="SignalP"/>
    </source>
</evidence>
<evidence type="ECO:0000256" key="4">
    <source>
        <dbReference type="ARBA" id="ARBA00022452"/>
    </source>
</evidence>
<proteinExistence type="inferred from homology"/>
<dbReference type="EMBL" id="BMWW01000003">
    <property type="protein sequence ID" value="GGY86837.1"/>
    <property type="molecule type" value="Genomic_DNA"/>
</dbReference>
<evidence type="ECO:0000256" key="3">
    <source>
        <dbReference type="ARBA" id="ARBA00022448"/>
    </source>
</evidence>
<protein>
    <submittedName>
        <fullName evidence="13">ShlB/FhaC/HecB family hemolysin secretion/activation protein</fullName>
    </submittedName>
</protein>
<dbReference type="InterPro" id="IPR051544">
    <property type="entry name" value="TPS_OM_transporter"/>
</dbReference>
<feature type="signal peptide" evidence="10">
    <location>
        <begin position="1"/>
        <end position="20"/>
    </location>
</feature>
<dbReference type="GO" id="GO:0008320">
    <property type="term" value="F:protein transmembrane transporter activity"/>
    <property type="evidence" value="ECO:0007669"/>
    <property type="project" value="TreeGrafter"/>
</dbReference>
<dbReference type="AlphaFoldDB" id="A0A4P7BMS2"/>
<organism evidence="12 15">
    <name type="scientific">Pseudoduganella plicata</name>
    <dbReference type="NCBI Taxonomy" id="321984"/>
    <lineage>
        <taxon>Bacteria</taxon>
        <taxon>Pseudomonadati</taxon>
        <taxon>Pseudomonadota</taxon>
        <taxon>Betaproteobacteria</taxon>
        <taxon>Burkholderiales</taxon>
        <taxon>Oxalobacteraceae</taxon>
        <taxon>Telluria group</taxon>
        <taxon>Pseudoduganella</taxon>
    </lineage>
</organism>
<dbReference type="InterPro" id="IPR013686">
    <property type="entry name" value="Polypept-transport_assoc_ShlB"/>
</dbReference>
<dbReference type="Pfam" id="PF03865">
    <property type="entry name" value="ShlB"/>
    <property type="match status" value="1"/>
</dbReference>
<evidence type="ECO:0000313" key="13">
    <source>
        <dbReference type="EMBL" id="QBQ39055.1"/>
    </source>
</evidence>
<dbReference type="Gene3D" id="2.40.160.50">
    <property type="entry name" value="membrane protein fhac: a member of the omp85/tpsb transporter family"/>
    <property type="match status" value="1"/>
</dbReference>
<dbReference type="Gene3D" id="3.10.20.310">
    <property type="entry name" value="membrane protein fhac"/>
    <property type="match status" value="1"/>
</dbReference>
<dbReference type="InterPro" id="IPR034746">
    <property type="entry name" value="POTRA"/>
</dbReference>
<evidence type="ECO:0000256" key="5">
    <source>
        <dbReference type="ARBA" id="ARBA00022692"/>
    </source>
</evidence>
<evidence type="ECO:0000313" key="15">
    <source>
        <dbReference type="Proteomes" id="UP000619512"/>
    </source>
</evidence>
<accession>A0A4P7BMS2</accession>
<evidence type="ECO:0000313" key="14">
    <source>
        <dbReference type="Proteomes" id="UP000294359"/>
    </source>
</evidence>
<keyword evidence="10" id="KW-0732">Signal</keyword>
<evidence type="ECO:0000256" key="9">
    <source>
        <dbReference type="SAM" id="MobiDB-lite"/>
    </source>
</evidence>
<feature type="compositionally biased region" description="Low complexity" evidence="9">
    <location>
        <begin position="44"/>
        <end position="56"/>
    </location>
</feature>
<feature type="domain" description="POTRA" evidence="11">
    <location>
        <begin position="65"/>
        <end position="140"/>
    </location>
</feature>
<evidence type="ECO:0000256" key="2">
    <source>
        <dbReference type="ARBA" id="ARBA00009055"/>
    </source>
</evidence>
<dbReference type="GO" id="GO:0098046">
    <property type="term" value="C:type V protein secretion system complex"/>
    <property type="evidence" value="ECO:0007669"/>
    <property type="project" value="TreeGrafter"/>
</dbReference>
<dbReference type="RefSeq" id="WP_134387749.1">
    <property type="nucleotide sequence ID" value="NZ_BMWW01000003.1"/>
</dbReference>
<keyword evidence="5" id="KW-0812">Transmembrane</keyword>
<name>A0A4P7BMS2_9BURK</name>
<keyword evidence="4" id="KW-1134">Transmembrane beta strand</keyword>
<evidence type="ECO:0000256" key="6">
    <source>
        <dbReference type="ARBA" id="ARBA00022927"/>
    </source>
</evidence>
<reference evidence="13 14" key="2">
    <citation type="submission" date="2019-03" db="EMBL/GenBank/DDBJ databases">
        <title>Draft Genome Sequences of Six Type Strains of the Genus Massilia.</title>
        <authorList>
            <person name="Miess H."/>
            <person name="Frediansyhah A."/>
            <person name="Gross H."/>
        </authorList>
    </citation>
    <scope>NUCLEOTIDE SEQUENCE [LARGE SCALE GENOMIC DNA]</scope>
    <source>
        <strain evidence="13 14">DSM 17505</strain>
    </source>
</reference>
<evidence type="ECO:0000259" key="11">
    <source>
        <dbReference type="PROSITE" id="PS51779"/>
    </source>
</evidence>
<dbReference type="GO" id="GO:0009279">
    <property type="term" value="C:cell outer membrane"/>
    <property type="evidence" value="ECO:0007669"/>
    <property type="project" value="UniProtKB-SubCell"/>
</dbReference>
<dbReference type="Proteomes" id="UP000619512">
    <property type="component" value="Unassembled WGS sequence"/>
</dbReference>
<keyword evidence="3" id="KW-0813">Transport</keyword>
<evidence type="ECO:0000256" key="8">
    <source>
        <dbReference type="ARBA" id="ARBA00023237"/>
    </source>
</evidence>
<keyword evidence="8" id="KW-0998">Cell outer membrane</keyword>
<reference evidence="12" key="1">
    <citation type="journal article" date="2014" name="Int. J. Syst. Evol. Microbiol.">
        <title>Complete genome sequence of Corynebacterium casei LMG S-19264T (=DSM 44701T), isolated from a smear-ripened cheese.</title>
        <authorList>
            <consortium name="US DOE Joint Genome Institute (JGI-PGF)"/>
            <person name="Walter F."/>
            <person name="Albersmeier A."/>
            <person name="Kalinowski J."/>
            <person name="Ruckert C."/>
        </authorList>
    </citation>
    <scope>NUCLEOTIDE SEQUENCE</scope>
    <source>
        <strain evidence="12">KCTC 12344</strain>
    </source>
</reference>
<dbReference type="InterPro" id="IPR005565">
    <property type="entry name" value="Hemolysn_activator_HlyB_C"/>
</dbReference>
<evidence type="ECO:0000256" key="1">
    <source>
        <dbReference type="ARBA" id="ARBA00004442"/>
    </source>
</evidence>
<gene>
    <name evidence="13" type="ORF">E1742_25090</name>
    <name evidence="12" type="ORF">GCM10007388_20170</name>
</gene>
<feature type="chain" id="PRO_5044205995" evidence="10">
    <location>
        <begin position="21"/>
        <end position="556"/>
    </location>
</feature>
<evidence type="ECO:0000313" key="12">
    <source>
        <dbReference type="EMBL" id="GGY86837.1"/>
    </source>
</evidence>
<keyword evidence="14" id="KW-1185">Reference proteome</keyword>
<dbReference type="PANTHER" id="PTHR34597:SF1">
    <property type="entry name" value="HEME_HEMOPEXIN TRANSPORTER PROTEIN HUXB"/>
    <property type="match status" value="1"/>
</dbReference>
<dbReference type="OrthoDB" id="572300at2"/>
<dbReference type="Proteomes" id="UP000294359">
    <property type="component" value="Chromosome"/>
</dbReference>
<dbReference type="PROSITE" id="PS51779">
    <property type="entry name" value="POTRA"/>
    <property type="match status" value="1"/>
</dbReference>
<comment type="similarity">
    <text evidence="2">Belongs to the TPS (TC 1.B.20) family.</text>
</comment>
<comment type="subcellular location">
    <subcellularLocation>
        <location evidence="1">Cell outer membrane</location>
    </subcellularLocation>
</comment>
<keyword evidence="7" id="KW-0472">Membrane</keyword>
<dbReference type="Pfam" id="PF08479">
    <property type="entry name" value="POTRA_2"/>
    <property type="match status" value="1"/>
</dbReference>
<dbReference type="EMBL" id="CP038026">
    <property type="protein sequence ID" value="QBQ39055.1"/>
    <property type="molecule type" value="Genomic_DNA"/>
</dbReference>
<dbReference type="GO" id="GO:0046819">
    <property type="term" value="P:protein secretion by the type V secretion system"/>
    <property type="evidence" value="ECO:0007669"/>
    <property type="project" value="TreeGrafter"/>
</dbReference>
<sequence>MMKTKLIPCALLAISHGVFAQQLPSAGSQMQQIPPAPVPEKRSPALPAPATSPAATASEPAGISIVVKRLGVTGSQVYSEAELLALTGFDAGSRLSLADLRAMAARIAAFYHRNGYFLAQAFVPQQDIRDGAVTITVIEGRYGKVALRNGSRVADNVANRLLGGLDEGGIVAIEPLEERLLLLSDLPGVGVKSTLVPGASVGASDLIVDLIPGPRVSGSVDADNAGNRYTGAWRVGATLNLNEPAGQGDVATLRVLSSGSGLNYARLSYQAQIGRATAGVAYSHLRYRLKREFAPLDASGTAQIASLYGAYPLLRSRDTNLTALVSFDTKRFEDRVGATSSVANKRSRVLTASLFGDHRDRLGSGGLNTYGLALSAGEIDLRTPALRAVDAASAGSDGRFNKLAFNAARLQSVTESVSLYAAINGQLASKNLDVSEKMELGGMYGVRAYPEGEAYADQGYVLNLEARLALPRFSASLPGRMQLVGFVDHGDVSTSKDPWTTGSNHRSLSGAGVGLIWGDTNNFVVKGYYAHKLGGGKALSAPDSAGRFWLQAIKYF</sequence>
<evidence type="ECO:0000256" key="7">
    <source>
        <dbReference type="ARBA" id="ARBA00023136"/>
    </source>
</evidence>
<reference evidence="12" key="3">
    <citation type="submission" date="2022-12" db="EMBL/GenBank/DDBJ databases">
        <authorList>
            <person name="Sun Q."/>
            <person name="Kim S."/>
        </authorList>
    </citation>
    <scope>NUCLEOTIDE SEQUENCE</scope>
    <source>
        <strain evidence="12">KCTC 12344</strain>
    </source>
</reference>